<comment type="cofactor">
    <cofactor evidence="9">
        <name>a divalent metal cation</name>
        <dbReference type="ChEBI" id="CHEBI:60240"/>
    </cofactor>
    <text evidence="9">Binds 2 metal cations per subunit in the catalytic exonuclease domain.</text>
</comment>
<feature type="binding site" evidence="9">
    <location>
        <position position="1028"/>
    </location>
    <ligand>
        <name>a divalent metal cation</name>
        <dbReference type="ChEBI" id="CHEBI:60240"/>
        <note>catalytic</note>
    </ligand>
</feature>
<feature type="binding site" evidence="9">
    <location>
        <position position="1026"/>
    </location>
    <ligand>
        <name>a divalent metal cation</name>
        <dbReference type="ChEBI" id="CHEBI:60240"/>
        <note>catalytic</note>
    </ligand>
</feature>
<comment type="caution">
    <text evidence="9">Lacks conserved residue(s) required for the propagation of feature annotation.</text>
</comment>
<sequence length="1232" mass="137759">MDYSGIQYIPDDIMVSGGYGEHVYGDTVNDPNMMAPAAGEMGDHTYMEQDNTGDFQCSTLLMDGCDQFSVSTVHLDSLEELAWAGNTGGHVTSYFNSPATSKYTSFQVQVEGDIRDICSVDPGVMCLTEKAVHMRSRYGLHKYKLQGPKLENLTTLCYIPHNNRIMVGGHQPTIVEYDVETQQETNSFTLGTEEDPGDCVILRNHNRFIIHGERKGRIAMHDPRSMREEHHFRAHRGSLSDFDVLGHYIATCGYTMRMSQEVEDQLLMVYDMRMMKVSFHLPCAMSPYLLRFVPGLSSCVAAVTASGPWNMLDIMQPETAMLMLHANAKQNSMMPGAFITSMSVATSSQALVFGDTHGHIHLWTQGSKPTFNNFSRESPYPGAPELTSIPITDQYTPLGTIPLDIPSEPLLSDWPSHLMATKYRASPEVEPKILSNMNMHGPVGYHPNTLGHNRNVVPYSIYRGRQKNSPDSSNGSSRGTCKVPQRYRRLEIKYGKLGIDDFDFDFYNRTSFAGLDMSLPNSYCNAMLQMFYYLSPLRTALLSHLCSREFCLACELGFLFHMLDISMNQGQPCNAANFLRAFRTIPEASAMSLTLSDSDTRSKVNLSTKIMSWNCFVLQQIKNELHCDLKEKAEAAGNAGEDCVVGSNLIDEVFGCDMSRVTRCTRCSHAHTKQTTSLLQILSLQEIMPEVCGNSSNGMVSLSAVVEACMCQNSTTQAWCEECNKYQPQQQLRTYQTLPNTLVLNTGLDNAQDLSYWQEQYRLLLTDALTANKVQDEVSDVDEAAVKTSVASSGGTSNNNNTTTAAASGALTAASRPCRYRTNCVRPDCKFWHPGRAPDRAAPLPGAEDVLNLLENTLEYSWVPPAMRARLAEDGSVKITDIKQEEFASASTEGTDDVIYDLVGVVSLITDPQFPDKNNLVATIKVGPAYHEQVGASSVDNWYLFNDISIAAISTSESVWFPTWKQPVILYWLRRELPQHLTSFTPISPVTRGVYLQENITTHKTLTFIPLAEDEVPSKDDLVAMDAEFVNLHQEEAEIRSDGTRTTIKPSHKAVARITCIRGQGRLEGTPFLDDYISTQEQVVDYLTQYSGIKPGDLDANYSQKHLTKLKGTYIKLRYLVDQGVKFVGHGLKNDFRVINMVVPPNQLLDTLHLFHMPHNRLLSLKFLAWHFLKLKIQSVTHDSIEDARTALALYKKYCELQANGTFRQELEALYQAGKKAQFQVPGEMEEE</sequence>
<keyword evidence="8 9" id="KW-0539">Nucleus</keyword>
<dbReference type="CDD" id="cd06143">
    <property type="entry name" value="PAN2_exo"/>
    <property type="match status" value="1"/>
</dbReference>
<dbReference type="GO" id="GO:0010606">
    <property type="term" value="P:positive regulation of cytoplasmic mRNA processing body assembly"/>
    <property type="evidence" value="ECO:0007669"/>
    <property type="project" value="UniProtKB-UniRule"/>
</dbReference>
<dbReference type="EMBL" id="IACT01006719">
    <property type="protein sequence ID" value="LAC25843.1"/>
    <property type="molecule type" value="mRNA"/>
</dbReference>
<dbReference type="Gene3D" id="3.90.70.10">
    <property type="entry name" value="Cysteine proteinases"/>
    <property type="match status" value="1"/>
</dbReference>
<dbReference type="PANTHER" id="PTHR15728">
    <property type="entry name" value="DEADENYLATION COMPLEX CATALYTIC SUBUNIT PAN2"/>
    <property type="match status" value="1"/>
</dbReference>
<dbReference type="GO" id="GO:0000932">
    <property type="term" value="C:P-body"/>
    <property type="evidence" value="ECO:0007669"/>
    <property type="project" value="UniProtKB-SubCell"/>
</dbReference>
<dbReference type="InterPro" id="IPR038765">
    <property type="entry name" value="Papain-like_cys_pep_sf"/>
</dbReference>
<dbReference type="InterPro" id="IPR013520">
    <property type="entry name" value="Ribonucl_H"/>
</dbReference>
<dbReference type="InterPro" id="IPR012337">
    <property type="entry name" value="RNaseH-like_sf"/>
</dbReference>
<keyword evidence="4 9" id="KW-0540">Nuclease</keyword>
<dbReference type="SUPFAM" id="SSF53098">
    <property type="entry name" value="Ribonuclease H-like"/>
    <property type="match status" value="1"/>
</dbReference>
<dbReference type="InterPro" id="IPR028881">
    <property type="entry name" value="PAN2_UCH_dom"/>
</dbReference>
<feature type="domain" description="USP" evidence="10">
    <location>
        <begin position="513"/>
        <end position="975"/>
    </location>
</feature>
<gene>
    <name evidence="9" type="primary">PAN2</name>
</gene>
<feature type="binding site" evidence="9">
    <location>
        <position position="1135"/>
    </location>
    <ligand>
        <name>a divalent metal cation</name>
        <dbReference type="ChEBI" id="CHEBI:60240"/>
        <note>catalytic</note>
    </ligand>
</feature>
<protein>
    <recommendedName>
        <fullName evidence="9">PAN2-PAN3 deadenylation complex catalytic subunit PAN2</fullName>
        <ecNumber evidence="9">3.1.13.4</ecNumber>
    </recommendedName>
    <alternativeName>
        <fullName evidence="9">PAB1P-dependent poly(A)-specific ribonuclease</fullName>
    </alternativeName>
    <alternativeName>
        <fullName evidence="9">Poly(A)-nuclease deadenylation complex subunit 2</fullName>
        <shortName evidence="9">PAN deadenylation complex subunit 2</shortName>
    </alternativeName>
</protein>
<dbReference type="Pfam" id="PF00929">
    <property type="entry name" value="RNase_T"/>
    <property type="match status" value="1"/>
</dbReference>
<name>A0A6A7G785_9CRUS</name>
<dbReference type="GO" id="GO:0031251">
    <property type="term" value="C:PAN complex"/>
    <property type="evidence" value="ECO:0007669"/>
    <property type="project" value="UniProtKB-UniRule"/>
</dbReference>
<dbReference type="PROSITE" id="PS50235">
    <property type="entry name" value="USP_3"/>
    <property type="match status" value="1"/>
</dbReference>
<dbReference type="Pfam" id="PF20770">
    <property type="entry name" value="PAN2_N"/>
    <property type="match status" value="1"/>
</dbReference>
<comment type="subcellular location">
    <subcellularLocation>
        <location evidence="9">Cytoplasm</location>
        <location evidence="9">P-body</location>
    </subcellularLocation>
    <subcellularLocation>
        <location evidence="9">Nucleus</location>
    </subcellularLocation>
    <text evidence="9">Shuttles between nucleus and cytoplasm.</text>
</comment>
<comment type="function">
    <text evidence="9">Catalytic subunit of the poly(A)-nuclease (PAN) deadenylation complex, one of two cytoplasmic mRNA deadenylases involved in general and miRNA-mediated mRNA turnover. PAN specifically shortens poly(A) tails of RNA and the activity is stimulated by poly(A)-binding protein (PABP). PAN deadenylation is followed by rapid degradation of the shortened mRNA tails by the CCR4-NOT complex. Deadenylated mRNAs are then degraded by two alternative mechanisms, namely exosome-mediated 3'-5' exonucleolytic degradation, or deadenlyation-dependent mRNA decaping and subsequent 5'-3' exonucleolytic degradation by XRN1.</text>
</comment>
<feature type="binding site" evidence="9">
    <location>
        <position position="1187"/>
    </location>
    <ligand>
        <name>a divalent metal cation</name>
        <dbReference type="ChEBI" id="CHEBI:60240"/>
        <note>catalytic</note>
    </ligand>
</feature>
<comment type="domain">
    <text evidence="9">The linker, or PAN3 interaction domain (PID), between the WD40 repeats and the pseudo-UCH domain mediates interaction with PAN3.</text>
</comment>
<comment type="subunit">
    <text evidence="9">Forms a heterotrimer with an asymmetric homodimer of the regulatory subunit PAN3 to form the poly(A)-nuclease (PAN) deadenylation complex.</text>
</comment>
<evidence type="ECO:0000313" key="11">
    <source>
        <dbReference type="EMBL" id="LAC25843.1"/>
    </source>
</evidence>
<comment type="similarity">
    <text evidence="9">Belongs to the peptidase C19 family. PAN2 subfamily.</text>
</comment>
<dbReference type="SMART" id="SM00479">
    <property type="entry name" value="EXOIII"/>
    <property type="match status" value="1"/>
</dbReference>
<dbReference type="AlphaFoldDB" id="A0A6A7G785"/>
<dbReference type="GO" id="GO:0005634">
    <property type="term" value="C:nucleus"/>
    <property type="evidence" value="ECO:0007669"/>
    <property type="project" value="UniProtKB-SubCell"/>
</dbReference>
<keyword evidence="7 9" id="KW-0269">Exonuclease</keyword>
<evidence type="ECO:0000256" key="8">
    <source>
        <dbReference type="ARBA" id="ARBA00023242"/>
    </source>
</evidence>
<dbReference type="GO" id="GO:0000289">
    <property type="term" value="P:nuclear-transcribed mRNA poly(A) tail shortening"/>
    <property type="evidence" value="ECO:0007669"/>
    <property type="project" value="UniProtKB-UniRule"/>
</dbReference>
<dbReference type="InterPro" id="IPR036397">
    <property type="entry name" value="RNaseH_sf"/>
</dbReference>
<comment type="domain">
    <text evidence="9">Contains a pseudo-UCH domain. This ubiquitin C-terminal hydrolase (UCH)-like or ubiquitin specific protease (USP)-like domain is predicted to be catalytically inactive because it lacks the active site catalytic triad characteristic of thiol proteases, with residues at the equivalent structural positions that are incompatible with catalysis, and it cannot bind ubiquitin. It functions as a structural scaffold for intra- and intermolecular interactions in the complex.</text>
</comment>
<evidence type="ECO:0000256" key="1">
    <source>
        <dbReference type="ARBA" id="ARBA00001663"/>
    </source>
</evidence>
<reference evidence="11" key="1">
    <citation type="submission" date="2017-11" db="EMBL/GenBank/DDBJ databases">
        <title>The sensing device of the deep-sea amphipod.</title>
        <authorList>
            <person name="Kobayashi H."/>
            <person name="Nagahama T."/>
            <person name="Arai W."/>
            <person name="Sasagawa Y."/>
            <person name="Umeda M."/>
            <person name="Hayashi T."/>
            <person name="Nikaido I."/>
            <person name="Watanabe H."/>
            <person name="Oguri K."/>
            <person name="Kitazato H."/>
            <person name="Fujioka K."/>
            <person name="Kido Y."/>
            <person name="Takami H."/>
        </authorList>
    </citation>
    <scope>NUCLEOTIDE SEQUENCE</scope>
    <source>
        <tissue evidence="11">Whole body</tissue>
    </source>
</reference>
<evidence type="ECO:0000256" key="4">
    <source>
        <dbReference type="ARBA" id="ARBA00022722"/>
    </source>
</evidence>
<dbReference type="FunFam" id="3.30.420.10:FF:000011">
    <property type="entry name" value="PAN2-PAN3 deadenylation complex catalytic subunit PAN2"/>
    <property type="match status" value="1"/>
</dbReference>
<comment type="catalytic activity">
    <reaction evidence="1 9">
        <text>Exonucleolytic cleavage of poly(A) to 5'-AMP.</text>
        <dbReference type="EC" id="3.1.13.4"/>
    </reaction>
</comment>
<dbReference type="InterPro" id="IPR028889">
    <property type="entry name" value="USP"/>
</dbReference>
<evidence type="ECO:0000256" key="7">
    <source>
        <dbReference type="ARBA" id="ARBA00022839"/>
    </source>
</evidence>
<dbReference type="InterPro" id="IPR036322">
    <property type="entry name" value="WD40_repeat_dom_sf"/>
</dbReference>
<comment type="activity regulation">
    <text evidence="9">Positively regulated by the regulatory subunit PAN3.</text>
</comment>
<keyword evidence="2 9" id="KW-0963">Cytoplasm</keyword>
<dbReference type="Gene3D" id="2.130.10.10">
    <property type="entry name" value="YVTN repeat-like/Quinoprotein amine dehydrogenase"/>
    <property type="match status" value="1"/>
</dbReference>
<proteinExistence type="evidence at transcript level"/>
<dbReference type="GO" id="GO:0003676">
    <property type="term" value="F:nucleic acid binding"/>
    <property type="evidence" value="ECO:0007669"/>
    <property type="project" value="InterPro"/>
</dbReference>
<dbReference type="HAMAP" id="MF_03182">
    <property type="entry name" value="PAN2"/>
    <property type="match status" value="1"/>
</dbReference>
<keyword evidence="5 9" id="KW-0479">Metal-binding</keyword>
<evidence type="ECO:0000259" key="10">
    <source>
        <dbReference type="PROSITE" id="PS50235"/>
    </source>
</evidence>
<dbReference type="SUPFAM" id="SSF54001">
    <property type="entry name" value="Cysteine proteinases"/>
    <property type="match status" value="1"/>
</dbReference>
<evidence type="ECO:0000256" key="6">
    <source>
        <dbReference type="ARBA" id="ARBA00022801"/>
    </source>
</evidence>
<dbReference type="GO" id="GO:0046872">
    <property type="term" value="F:metal ion binding"/>
    <property type="evidence" value="ECO:0007669"/>
    <property type="project" value="UniProtKB-KW"/>
</dbReference>
<dbReference type="PANTHER" id="PTHR15728:SF0">
    <property type="entry name" value="PAN2-PAN3 DEADENYLATION COMPLEX CATALYTIC SUBUNIT PAN2"/>
    <property type="match status" value="1"/>
</dbReference>
<accession>A0A6A7G785</accession>
<dbReference type="InterPro" id="IPR050785">
    <property type="entry name" value="PAN2-PAN3_catalytic_subunit"/>
</dbReference>
<evidence type="ECO:0000256" key="9">
    <source>
        <dbReference type="HAMAP-Rule" id="MF_03182"/>
    </source>
</evidence>
<keyword evidence="3 9" id="KW-0507">mRNA processing</keyword>
<dbReference type="InterPro" id="IPR030843">
    <property type="entry name" value="PAN2"/>
</dbReference>
<evidence type="ECO:0000256" key="3">
    <source>
        <dbReference type="ARBA" id="ARBA00022664"/>
    </source>
</evidence>
<dbReference type="InterPro" id="IPR048841">
    <property type="entry name" value="PAN2_N"/>
</dbReference>
<dbReference type="SUPFAM" id="SSF50978">
    <property type="entry name" value="WD40 repeat-like"/>
    <property type="match status" value="1"/>
</dbReference>
<evidence type="ECO:0000256" key="2">
    <source>
        <dbReference type="ARBA" id="ARBA00022490"/>
    </source>
</evidence>
<dbReference type="Pfam" id="PF13423">
    <property type="entry name" value="UCH_1"/>
    <property type="match status" value="1"/>
</dbReference>
<dbReference type="GO" id="GO:0006397">
    <property type="term" value="P:mRNA processing"/>
    <property type="evidence" value="ECO:0007669"/>
    <property type="project" value="UniProtKB-KW"/>
</dbReference>
<keyword evidence="6 9" id="KW-0378">Hydrolase</keyword>
<dbReference type="Gene3D" id="3.30.420.10">
    <property type="entry name" value="Ribonuclease H-like superfamily/Ribonuclease H"/>
    <property type="match status" value="1"/>
</dbReference>
<dbReference type="InterPro" id="IPR015943">
    <property type="entry name" value="WD40/YVTN_repeat-like_dom_sf"/>
</dbReference>
<organism evidence="11">
    <name type="scientific">Hirondellea gigas</name>
    <dbReference type="NCBI Taxonomy" id="1518452"/>
    <lineage>
        <taxon>Eukaryota</taxon>
        <taxon>Metazoa</taxon>
        <taxon>Ecdysozoa</taxon>
        <taxon>Arthropoda</taxon>
        <taxon>Crustacea</taxon>
        <taxon>Multicrustacea</taxon>
        <taxon>Malacostraca</taxon>
        <taxon>Eumalacostraca</taxon>
        <taxon>Peracarida</taxon>
        <taxon>Amphipoda</taxon>
        <taxon>Amphilochidea</taxon>
        <taxon>Lysianassida</taxon>
        <taxon>Lysianassidira</taxon>
        <taxon>Lysianassoidea</taxon>
        <taxon>Lysianassidae</taxon>
        <taxon>Hirondellea</taxon>
    </lineage>
</organism>
<dbReference type="EC" id="3.1.13.4" evidence="9"/>
<dbReference type="GO" id="GO:0004535">
    <property type="term" value="F:poly(A)-specific ribonuclease activity"/>
    <property type="evidence" value="ECO:0007669"/>
    <property type="project" value="UniProtKB-UniRule"/>
</dbReference>
<evidence type="ECO:0000256" key="5">
    <source>
        <dbReference type="ARBA" id="ARBA00022723"/>
    </source>
</evidence>